<accession>A0A0J8E891</accession>
<dbReference type="PANTHER" id="PTHR10545">
    <property type="entry name" value="DIAMINE N-ACETYLTRANSFERASE"/>
    <property type="match status" value="1"/>
</dbReference>
<dbReference type="KEGG" id="bvg:104906068"/>
<organism evidence="4 5">
    <name type="scientific">Beta vulgaris subsp. vulgaris</name>
    <name type="common">Beet</name>
    <dbReference type="NCBI Taxonomy" id="3555"/>
    <lineage>
        <taxon>Eukaryota</taxon>
        <taxon>Viridiplantae</taxon>
        <taxon>Streptophyta</taxon>
        <taxon>Embryophyta</taxon>
        <taxon>Tracheophyta</taxon>
        <taxon>Spermatophyta</taxon>
        <taxon>Magnoliopsida</taxon>
        <taxon>eudicotyledons</taxon>
        <taxon>Gunneridae</taxon>
        <taxon>Pentapetalae</taxon>
        <taxon>Caryophyllales</taxon>
        <taxon>Chenopodiaceae</taxon>
        <taxon>Betoideae</taxon>
        <taxon>Beta</taxon>
    </lineage>
</organism>
<keyword evidence="5" id="KW-1185">Reference proteome</keyword>
<evidence type="ECO:0000256" key="2">
    <source>
        <dbReference type="ARBA" id="ARBA00023315"/>
    </source>
</evidence>
<dbReference type="CDD" id="cd04301">
    <property type="entry name" value="NAT_SF"/>
    <property type="match status" value="1"/>
</dbReference>
<dbReference type="EMBL" id="KQ090220">
    <property type="protein sequence ID" value="KMS99350.1"/>
    <property type="molecule type" value="Genomic_DNA"/>
</dbReference>
<evidence type="ECO:0000256" key="1">
    <source>
        <dbReference type="ARBA" id="ARBA00022679"/>
    </source>
</evidence>
<evidence type="ECO:0000259" key="3">
    <source>
        <dbReference type="PROSITE" id="PS51186"/>
    </source>
</evidence>
<dbReference type="Pfam" id="PF00583">
    <property type="entry name" value="Acetyltransf_1"/>
    <property type="match status" value="1"/>
</dbReference>
<protein>
    <recommendedName>
        <fullName evidence="3">N-acetyltransferase domain-containing protein</fullName>
    </recommendedName>
</protein>
<dbReference type="Proteomes" id="UP000035740">
    <property type="component" value="Unassembled WGS sequence"/>
</dbReference>
<proteinExistence type="predicted"/>
<dbReference type="Gene3D" id="3.40.630.30">
    <property type="match status" value="1"/>
</dbReference>
<dbReference type="InterPro" id="IPR000182">
    <property type="entry name" value="GNAT_dom"/>
</dbReference>
<dbReference type="OMA" id="HECQATE"/>
<keyword evidence="2" id="KW-0012">Acyltransferase</keyword>
<sequence>MAPVLPVYSLKPKTVQDEQSDHSDHILYVRVRLATDELDDPFIHGLIHKMAAFYHLSDECEATKPALSSTLFNSKTPFEPFKTVTVFLVEVSSTPFAPYHPSTQHFNHIETTLHFPHPINDPEMELFRTEEGTIIAGFVIFFPSYSTFLAKPAFHVEDLFVREGYRGKGFGGMLMKAVASQAVKMGYARMEWTVTTWNVASHTFYEKLGAHILQDWRIFRLDDDALLSYGRSA</sequence>
<gene>
    <name evidence="4" type="ORF">BVRB_2g045780</name>
</gene>
<dbReference type="eggNOG" id="KOG3216">
    <property type="taxonomic scope" value="Eukaryota"/>
</dbReference>
<dbReference type="InterPro" id="IPR016181">
    <property type="entry name" value="Acyl_CoA_acyltransferase"/>
</dbReference>
<dbReference type="PROSITE" id="PS51186">
    <property type="entry name" value="GNAT"/>
    <property type="match status" value="1"/>
</dbReference>
<evidence type="ECO:0000313" key="4">
    <source>
        <dbReference type="EMBL" id="KMS99350.1"/>
    </source>
</evidence>
<evidence type="ECO:0000313" key="5">
    <source>
        <dbReference type="Proteomes" id="UP000035740"/>
    </source>
</evidence>
<dbReference type="PANTHER" id="PTHR10545:SF29">
    <property type="entry name" value="GH14572P-RELATED"/>
    <property type="match status" value="1"/>
</dbReference>
<feature type="domain" description="N-acetyltransferase" evidence="3">
    <location>
        <begin position="76"/>
        <end position="224"/>
    </location>
</feature>
<dbReference type="GO" id="GO:0008080">
    <property type="term" value="F:N-acetyltransferase activity"/>
    <property type="evidence" value="ECO:0007669"/>
    <property type="project" value="TreeGrafter"/>
</dbReference>
<name>A0A0J8E891_BETVV</name>
<reference evidence="4 5" key="1">
    <citation type="journal article" date="2014" name="Nature">
        <title>The genome of the recently domesticated crop plant sugar beet (Beta vulgaris).</title>
        <authorList>
            <person name="Dohm J.C."/>
            <person name="Minoche A.E."/>
            <person name="Holtgrawe D."/>
            <person name="Capella-Gutierrez S."/>
            <person name="Zakrzewski F."/>
            <person name="Tafer H."/>
            <person name="Rupp O."/>
            <person name="Sorensen T.R."/>
            <person name="Stracke R."/>
            <person name="Reinhardt R."/>
            <person name="Goesmann A."/>
            <person name="Kraft T."/>
            <person name="Schulz B."/>
            <person name="Stadler P.F."/>
            <person name="Schmidt T."/>
            <person name="Gabaldon T."/>
            <person name="Lehrach H."/>
            <person name="Weisshaar B."/>
            <person name="Himmelbauer H."/>
        </authorList>
    </citation>
    <scope>NUCLEOTIDE SEQUENCE [LARGE SCALE GENOMIC DNA]</scope>
    <source>
        <tissue evidence="4">Taproot</tissue>
    </source>
</reference>
<dbReference type="Gramene" id="KMS99350">
    <property type="protein sequence ID" value="KMS99350"/>
    <property type="gene ID" value="BVRB_2g045780"/>
</dbReference>
<dbReference type="SUPFAM" id="SSF55729">
    <property type="entry name" value="Acyl-CoA N-acyltransferases (Nat)"/>
    <property type="match status" value="1"/>
</dbReference>
<dbReference type="OrthoDB" id="7305308at2759"/>
<dbReference type="InterPro" id="IPR051016">
    <property type="entry name" value="Diverse_Substrate_AcTransf"/>
</dbReference>
<dbReference type="AlphaFoldDB" id="A0A0J8E891"/>
<keyword evidence="1" id="KW-0808">Transferase</keyword>